<comment type="similarity">
    <text evidence="1">Belongs to the peptidase S58 family.</text>
</comment>
<gene>
    <name evidence="2" type="ORF">B1B_01922</name>
</gene>
<reference evidence="2" key="2">
    <citation type="journal article" date="2014" name="ISME J.">
        <title>Microbial stratification in low pH oxic and suboxic macroscopic growths along an acid mine drainage.</title>
        <authorList>
            <person name="Mendez-Garcia C."/>
            <person name="Mesa V."/>
            <person name="Sprenger R.R."/>
            <person name="Richter M."/>
            <person name="Diez M.S."/>
            <person name="Solano J."/>
            <person name="Bargiela R."/>
            <person name="Golyshina O.V."/>
            <person name="Manteca A."/>
            <person name="Ramos J.L."/>
            <person name="Gallego J.R."/>
            <person name="Llorente I."/>
            <person name="Martins Dos Santos V.A."/>
            <person name="Jensen O.N."/>
            <person name="Pelaez A.I."/>
            <person name="Sanchez J."/>
            <person name="Ferrer M."/>
        </authorList>
    </citation>
    <scope>NUCLEOTIDE SEQUENCE</scope>
</reference>
<dbReference type="EMBL" id="AUZY01001146">
    <property type="protein sequence ID" value="EQD76089.1"/>
    <property type="molecule type" value="Genomic_DNA"/>
</dbReference>
<comment type="caution">
    <text evidence="2">The sequence shown here is derived from an EMBL/GenBank/DDBJ whole genome shotgun (WGS) entry which is preliminary data.</text>
</comment>
<name>T1D3K7_9ZZZZ</name>
<protein>
    <submittedName>
        <fullName evidence="2">Peptidase S58, DmpA</fullName>
    </submittedName>
</protein>
<dbReference type="InterPro" id="IPR016117">
    <property type="entry name" value="ArgJ-like_dom_sf"/>
</dbReference>
<accession>T1D3K7</accession>
<dbReference type="Gene3D" id="3.60.70.12">
    <property type="entry name" value="L-amino peptidase D-ALA esterase/amidase"/>
    <property type="match status" value="1"/>
</dbReference>
<reference evidence="2" key="1">
    <citation type="submission" date="2013-08" db="EMBL/GenBank/DDBJ databases">
        <authorList>
            <person name="Mendez C."/>
            <person name="Richter M."/>
            <person name="Ferrer M."/>
            <person name="Sanchez J."/>
        </authorList>
    </citation>
    <scope>NUCLEOTIDE SEQUENCE</scope>
</reference>
<dbReference type="Pfam" id="PF03576">
    <property type="entry name" value="Peptidase_S58"/>
    <property type="match status" value="1"/>
</dbReference>
<dbReference type="PANTHER" id="PTHR36512:SF3">
    <property type="entry name" value="BLR5678 PROTEIN"/>
    <property type="match status" value="1"/>
</dbReference>
<sequence>MVPPLTFARVPGVRLGHATTPDGASGVTVVRFDRARPVVVDVRGGASATYDIASLALDATFGRRWAIFLSGGSLYGLDAARGVRTRILEEGEGQPAFASPSRVVPIAGAALFDLPVESEAIPDYLPLGYEAARVAGRSAAASGHIGAGAGATVGKYLGRSRAMRGGLASAAVRIPRGGTLGVLVVVNAVGAVRDPRNGAWIAGARARSGRISPPRPGRATERTDSHTTLAVAVTDLAIGRSALQRLAANVSAGLARVIVPFHTSVDGDLVFAASTEQRTTLPPERRAGELVDRIGIRAAELASEVAARAVRPSA</sequence>
<evidence type="ECO:0000313" key="2">
    <source>
        <dbReference type="EMBL" id="EQD76089.1"/>
    </source>
</evidence>
<dbReference type="InterPro" id="IPR005321">
    <property type="entry name" value="Peptidase_S58_DmpA"/>
</dbReference>
<evidence type="ECO:0000256" key="1">
    <source>
        <dbReference type="ARBA" id="ARBA00007068"/>
    </source>
</evidence>
<organism evidence="2">
    <name type="scientific">mine drainage metagenome</name>
    <dbReference type="NCBI Taxonomy" id="410659"/>
    <lineage>
        <taxon>unclassified sequences</taxon>
        <taxon>metagenomes</taxon>
        <taxon>ecological metagenomes</taxon>
    </lineage>
</organism>
<dbReference type="PANTHER" id="PTHR36512">
    <property type="entry name" value="D-AMINOPEPTIDASE"/>
    <property type="match status" value="1"/>
</dbReference>
<proteinExistence type="inferred from homology"/>
<dbReference type="SUPFAM" id="SSF56266">
    <property type="entry name" value="DmpA/ArgJ-like"/>
    <property type="match status" value="1"/>
</dbReference>
<dbReference type="GO" id="GO:0004177">
    <property type="term" value="F:aminopeptidase activity"/>
    <property type="evidence" value="ECO:0007669"/>
    <property type="project" value="TreeGrafter"/>
</dbReference>
<dbReference type="AlphaFoldDB" id="T1D3K7"/>